<organism evidence="1 2">
    <name type="scientific">Stephania japonica</name>
    <dbReference type="NCBI Taxonomy" id="461633"/>
    <lineage>
        <taxon>Eukaryota</taxon>
        <taxon>Viridiplantae</taxon>
        <taxon>Streptophyta</taxon>
        <taxon>Embryophyta</taxon>
        <taxon>Tracheophyta</taxon>
        <taxon>Spermatophyta</taxon>
        <taxon>Magnoliopsida</taxon>
        <taxon>Ranunculales</taxon>
        <taxon>Menispermaceae</taxon>
        <taxon>Menispermoideae</taxon>
        <taxon>Cissampelideae</taxon>
        <taxon>Stephania</taxon>
    </lineage>
</organism>
<accession>A0AAP0HNH5</accession>
<gene>
    <name evidence="1" type="ORF">Sjap_024209</name>
</gene>
<keyword evidence="2" id="KW-1185">Reference proteome</keyword>
<name>A0AAP0HNH5_9MAGN</name>
<protein>
    <submittedName>
        <fullName evidence="1">Uncharacterized protein</fullName>
    </submittedName>
</protein>
<reference evidence="1 2" key="1">
    <citation type="submission" date="2024-01" db="EMBL/GenBank/DDBJ databases">
        <title>Genome assemblies of Stephania.</title>
        <authorList>
            <person name="Yang L."/>
        </authorList>
    </citation>
    <scope>NUCLEOTIDE SEQUENCE [LARGE SCALE GENOMIC DNA]</scope>
    <source>
        <strain evidence="1">QJT</strain>
        <tissue evidence="1">Leaf</tissue>
    </source>
</reference>
<dbReference type="Proteomes" id="UP001417504">
    <property type="component" value="Unassembled WGS sequence"/>
</dbReference>
<dbReference type="AlphaFoldDB" id="A0AAP0HNH5"/>
<sequence>MLAWKVNSAIKKNRNNITHNTLRPPRPLHPPFEVVVDQWVGHRGFDHEYSD</sequence>
<evidence type="ECO:0000313" key="2">
    <source>
        <dbReference type="Proteomes" id="UP001417504"/>
    </source>
</evidence>
<proteinExistence type="predicted"/>
<comment type="caution">
    <text evidence="1">The sequence shown here is derived from an EMBL/GenBank/DDBJ whole genome shotgun (WGS) entry which is preliminary data.</text>
</comment>
<evidence type="ECO:0000313" key="1">
    <source>
        <dbReference type="EMBL" id="KAK9091032.1"/>
    </source>
</evidence>
<dbReference type="EMBL" id="JBBNAE010000010">
    <property type="protein sequence ID" value="KAK9091032.1"/>
    <property type="molecule type" value="Genomic_DNA"/>
</dbReference>